<accession>A0A1N6NX11</accession>
<keyword evidence="2" id="KW-1185">Reference proteome</keyword>
<evidence type="ECO:0000313" key="2">
    <source>
        <dbReference type="Proteomes" id="UP000186895"/>
    </source>
</evidence>
<reference evidence="1 2" key="1">
    <citation type="submission" date="2017-01" db="EMBL/GenBank/DDBJ databases">
        <authorList>
            <person name="Mah S.A."/>
            <person name="Swanson W.J."/>
            <person name="Moy G.W."/>
            <person name="Vacquier V.D."/>
        </authorList>
    </citation>
    <scope>NUCLEOTIDE SEQUENCE [LARGE SCALE GENOMIC DNA]</scope>
    <source>
        <strain evidence="1 2">DSM 7027</strain>
    </source>
</reference>
<protein>
    <submittedName>
        <fullName evidence="1">Uncharacterized protein</fullName>
    </submittedName>
</protein>
<sequence length="33" mass="3753">MPDLWLIFVQTCIEAQDERASGTNPYVNTLMVP</sequence>
<name>A0A1N6NX11_9GAMM</name>
<gene>
    <name evidence="1" type="ORF">SAMN05421647_101621</name>
</gene>
<dbReference type="AlphaFoldDB" id="A0A1N6NX11"/>
<evidence type="ECO:0000313" key="1">
    <source>
        <dbReference type="EMBL" id="SIP96645.1"/>
    </source>
</evidence>
<proteinExistence type="predicted"/>
<organism evidence="1 2">
    <name type="scientific">Marinobacterium stanieri</name>
    <dbReference type="NCBI Taxonomy" id="49186"/>
    <lineage>
        <taxon>Bacteria</taxon>
        <taxon>Pseudomonadati</taxon>
        <taxon>Pseudomonadota</taxon>
        <taxon>Gammaproteobacteria</taxon>
        <taxon>Oceanospirillales</taxon>
        <taxon>Oceanospirillaceae</taxon>
        <taxon>Marinobacterium</taxon>
    </lineage>
</organism>
<dbReference type="EMBL" id="FTMN01000001">
    <property type="protein sequence ID" value="SIP96645.1"/>
    <property type="molecule type" value="Genomic_DNA"/>
</dbReference>
<dbReference type="Proteomes" id="UP000186895">
    <property type="component" value="Unassembled WGS sequence"/>
</dbReference>